<keyword evidence="8" id="KW-1185">Reference proteome</keyword>
<dbReference type="GO" id="GO:0007166">
    <property type="term" value="P:cell surface receptor signaling pathway"/>
    <property type="evidence" value="ECO:0007669"/>
    <property type="project" value="InterPro"/>
</dbReference>
<organism evidence="7 8">
    <name type="scientific">Lottia gigantea</name>
    <name type="common">Giant owl limpet</name>
    <dbReference type="NCBI Taxonomy" id="225164"/>
    <lineage>
        <taxon>Eukaryota</taxon>
        <taxon>Metazoa</taxon>
        <taxon>Spiralia</taxon>
        <taxon>Lophotrochozoa</taxon>
        <taxon>Mollusca</taxon>
        <taxon>Gastropoda</taxon>
        <taxon>Patellogastropoda</taxon>
        <taxon>Lottioidea</taxon>
        <taxon>Lottiidae</taxon>
        <taxon>Lottia</taxon>
    </lineage>
</organism>
<proteinExistence type="predicted"/>
<dbReference type="CTD" id="20235086"/>
<reference evidence="7 8" key="1">
    <citation type="journal article" date="2013" name="Nature">
        <title>Insights into bilaterian evolution from three spiralian genomes.</title>
        <authorList>
            <person name="Simakov O."/>
            <person name="Marletaz F."/>
            <person name="Cho S.J."/>
            <person name="Edsinger-Gonzales E."/>
            <person name="Havlak P."/>
            <person name="Hellsten U."/>
            <person name="Kuo D.H."/>
            <person name="Larsson T."/>
            <person name="Lv J."/>
            <person name="Arendt D."/>
            <person name="Savage R."/>
            <person name="Osoegawa K."/>
            <person name="de Jong P."/>
            <person name="Grimwood J."/>
            <person name="Chapman J.A."/>
            <person name="Shapiro H."/>
            <person name="Aerts A."/>
            <person name="Otillar R.P."/>
            <person name="Terry A.Y."/>
            <person name="Boore J.L."/>
            <person name="Grigoriev I.V."/>
            <person name="Lindberg D.R."/>
            <person name="Seaver E.C."/>
            <person name="Weisblat D.A."/>
            <person name="Putnam N.H."/>
            <person name="Rokhsar D.S."/>
        </authorList>
    </citation>
    <scope>NUCLEOTIDE SEQUENCE [LARGE SCALE GENOMIC DNA]</scope>
</reference>
<dbReference type="PROSITE" id="PS50261">
    <property type="entry name" value="G_PROTEIN_RECEP_F2_4"/>
    <property type="match status" value="1"/>
</dbReference>
<evidence type="ECO:0000256" key="3">
    <source>
        <dbReference type="ARBA" id="ARBA00022989"/>
    </source>
</evidence>
<dbReference type="PRINTS" id="PR00249">
    <property type="entry name" value="GPCRSECRETIN"/>
</dbReference>
<sequence length="70" mass="8248">CKLLLAMFHYVLLANYFWLFIEGLNLHTLIIVAVFSEKNRIKWYIGLGWLSPLIFVIPWVVVRALLEDTL</sequence>
<dbReference type="KEGG" id="lgi:LOTGIDRAFT_146251"/>
<dbReference type="STRING" id="225164.V3Z2T0"/>
<evidence type="ECO:0000313" key="7">
    <source>
        <dbReference type="EMBL" id="ESO84898.1"/>
    </source>
</evidence>
<evidence type="ECO:0000256" key="2">
    <source>
        <dbReference type="ARBA" id="ARBA00022692"/>
    </source>
</evidence>
<keyword evidence="2 5" id="KW-0812">Transmembrane</keyword>
<protein>
    <recommendedName>
        <fullName evidence="6">G-protein coupled receptors family 2 profile 2 domain-containing protein</fullName>
    </recommendedName>
</protein>
<dbReference type="GO" id="GO:0017046">
    <property type="term" value="F:peptide hormone binding"/>
    <property type="evidence" value="ECO:0007669"/>
    <property type="project" value="TreeGrafter"/>
</dbReference>
<feature type="transmembrane region" description="Helical" evidence="5">
    <location>
        <begin position="43"/>
        <end position="66"/>
    </location>
</feature>
<accession>V3Z2T0</accession>
<keyword evidence="4 5" id="KW-0472">Membrane</keyword>
<evidence type="ECO:0000256" key="1">
    <source>
        <dbReference type="ARBA" id="ARBA00004141"/>
    </source>
</evidence>
<evidence type="ECO:0000313" key="8">
    <source>
        <dbReference type="Proteomes" id="UP000030746"/>
    </source>
</evidence>
<comment type="subcellular location">
    <subcellularLocation>
        <location evidence="1">Membrane</location>
        <topology evidence="1">Multi-pass membrane protein</topology>
    </subcellularLocation>
</comment>
<dbReference type="GO" id="GO:0005886">
    <property type="term" value="C:plasma membrane"/>
    <property type="evidence" value="ECO:0007669"/>
    <property type="project" value="TreeGrafter"/>
</dbReference>
<dbReference type="Pfam" id="PF00002">
    <property type="entry name" value="7tm_2"/>
    <property type="match status" value="1"/>
</dbReference>
<gene>
    <name evidence="7" type="ORF">LOTGIDRAFT_146251</name>
</gene>
<dbReference type="Gene3D" id="1.20.1070.10">
    <property type="entry name" value="Rhodopsin 7-helix transmembrane proteins"/>
    <property type="match status" value="1"/>
</dbReference>
<dbReference type="Proteomes" id="UP000030746">
    <property type="component" value="Unassembled WGS sequence"/>
</dbReference>
<dbReference type="GO" id="GO:0007188">
    <property type="term" value="P:adenylate cyclase-modulating G protein-coupled receptor signaling pathway"/>
    <property type="evidence" value="ECO:0007669"/>
    <property type="project" value="TreeGrafter"/>
</dbReference>
<keyword evidence="3 5" id="KW-1133">Transmembrane helix</keyword>
<dbReference type="HOGENOM" id="CLU_2765144_0_0_1"/>
<dbReference type="InterPro" id="IPR000832">
    <property type="entry name" value="GPCR_2_secretin-like"/>
</dbReference>
<feature type="transmembrane region" description="Helical" evidence="5">
    <location>
        <begin position="16"/>
        <end position="36"/>
    </location>
</feature>
<dbReference type="GeneID" id="20235086"/>
<evidence type="ECO:0000256" key="4">
    <source>
        <dbReference type="ARBA" id="ARBA00023136"/>
    </source>
</evidence>
<evidence type="ECO:0000256" key="5">
    <source>
        <dbReference type="SAM" id="Phobius"/>
    </source>
</evidence>
<evidence type="ECO:0000259" key="6">
    <source>
        <dbReference type="PROSITE" id="PS50261"/>
    </source>
</evidence>
<feature type="domain" description="G-protein coupled receptors family 2 profile 2" evidence="6">
    <location>
        <begin position="1"/>
        <end position="70"/>
    </location>
</feature>
<name>V3Z2T0_LOTGI</name>
<dbReference type="OrthoDB" id="6022368at2759"/>
<dbReference type="PANTHER" id="PTHR45620:SF1">
    <property type="entry name" value="G-PROTEIN COUPLED RECEPTORS FAMILY 2 PROFILE 2 DOMAIN-CONTAINING PROTEIN"/>
    <property type="match status" value="1"/>
</dbReference>
<dbReference type="EMBL" id="KB203362">
    <property type="protein sequence ID" value="ESO84898.1"/>
    <property type="molecule type" value="Genomic_DNA"/>
</dbReference>
<feature type="non-terminal residue" evidence="7">
    <location>
        <position position="1"/>
    </location>
</feature>
<dbReference type="GO" id="GO:0008528">
    <property type="term" value="F:G protein-coupled peptide receptor activity"/>
    <property type="evidence" value="ECO:0007669"/>
    <property type="project" value="TreeGrafter"/>
</dbReference>
<dbReference type="InterPro" id="IPR050332">
    <property type="entry name" value="GPCR_2"/>
</dbReference>
<dbReference type="InterPro" id="IPR017981">
    <property type="entry name" value="GPCR_2-like_7TM"/>
</dbReference>
<dbReference type="PANTHER" id="PTHR45620">
    <property type="entry name" value="PDF RECEPTOR-LIKE PROTEIN-RELATED"/>
    <property type="match status" value="1"/>
</dbReference>
<dbReference type="RefSeq" id="XP_009064414.1">
    <property type="nucleotide sequence ID" value="XM_009066166.1"/>
</dbReference>
<dbReference type="AlphaFoldDB" id="V3Z2T0"/>